<evidence type="ECO:0000256" key="15">
    <source>
        <dbReference type="ARBA" id="ARBA00037219"/>
    </source>
</evidence>
<evidence type="ECO:0000256" key="8">
    <source>
        <dbReference type="ARBA" id="ARBA00022741"/>
    </source>
</evidence>
<dbReference type="InterPro" id="IPR036097">
    <property type="entry name" value="HisK_dim/P_sf"/>
</dbReference>
<dbReference type="PANTHER" id="PTHR45528">
    <property type="entry name" value="SENSOR HISTIDINE KINASE CPXA"/>
    <property type="match status" value="1"/>
</dbReference>
<comment type="caution">
    <text evidence="20">The sequence shown here is derived from an EMBL/GenBank/DDBJ whole genome shotgun (WGS) entry which is preliminary data.</text>
</comment>
<gene>
    <name evidence="20" type="ORF">GLW07_13805</name>
</gene>
<keyword evidence="4" id="KW-1003">Cell membrane</keyword>
<dbReference type="SMART" id="SM00304">
    <property type="entry name" value="HAMP"/>
    <property type="match status" value="1"/>
</dbReference>
<dbReference type="SMART" id="SM00387">
    <property type="entry name" value="HATPase_c"/>
    <property type="match status" value="1"/>
</dbReference>
<dbReference type="FunFam" id="1.10.287.130:FF:000001">
    <property type="entry name" value="Two-component sensor histidine kinase"/>
    <property type="match status" value="1"/>
</dbReference>
<evidence type="ECO:0000256" key="3">
    <source>
        <dbReference type="ARBA" id="ARBA00012438"/>
    </source>
</evidence>
<evidence type="ECO:0000256" key="7">
    <source>
        <dbReference type="ARBA" id="ARBA00022692"/>
    </source>
</evidence>
<reference evidence="20 21" key="1">
    <citation type="submission" date="2019-11" db="EMBL/GenBank/DDBJ databases">
        <title>Genome sequences of 17 halophilic strains isolated from different environments.</title>
        <authorList>
            <person name="Furrow R.E."/>
        </authorList>
    </citation>
    <scope>NUCLEOTIDE SEQUENCE [LARGE SCALE GENOMIC DNA]</scope>
    <source>
        <strain evidence="20 21">22506_14_FS</strain>
    </source>
</reference>
<comment type="subcellular location">
    <subcellularLocation>
        <location evidence="2">Cell membrane</location>
        <topology evidence="2">Multi-pass membrane protein</topology>
    </subcellularLocation>
</comment>
<keyword evidence="12" id="KW-0902">Two-component regulatory system</keyword>
<dbReference type="Gene3D" id="6.10.340.10">
    <property type="match status" value="1"/>
</dbReference>
<dbReference type="InterPro" id="IPR005467">
    <property type="entry name" value="His_kinase_dom"/>
</dbReference>
<dbReference type="PROSITE" id="PS50109">
    <property type="entry name" value="HIS_KIN"/>
    <property type="match status" value="1"/>
</dbReference>
<dbReference type="Pfam" id="PF00512">
    <property type="entry name" value="HisKA"/>
    <property type="match status" value="1"/>
</dbReference>
<evidence type="ECO:0000259" key="18">
    <source>
        <dbReference type="PROSITE" id="PS50109"/>
    </source>
</evidence>
<dbReference type="FunFam" id="3.30.565.10:FF:000006">
    <property type="entry name" value="Sensor histidine kinase WalK"/>
    <property type="match status" value="1"/>
</dbReference>
<sequence>MKSLYSKFILTTLIIMLVSSVIGFLFANAYYQNNLKPENDAKNMGIATSIAEFAETQVDLDQYLSHTAATGYQLFLVSKEESRYYGGEFKEKNVSQEAIDDVLNGQPYHGMKEFPKKTFVTGFFANELKNSVGVPLTYEGTQYALFLRPDIKLLFNEIHLLLGWMVLVIFILSLLAELVWSAMLIRPIRKLSHATNKVREEGFDVHLDIHRRDEIGHLAQNFKEMIARLGKLDKLRKSFVSNVSHDIQTPLLNIQGYSRLLENNALSEEDRKAYLRVIQEEAERMSILSKQLLTLSSLEPKEKDYSKKSFDLTAQLKSLLHLYYWRIDEKELSLTYTLDEVQFKGNPELLYTAWENLLTNAIKYNEPGGSIEVMLRDSQDQIELTFTDTGIGLDPSEKEQIFDRFYRADLARTRTQQGTGLGLSIVKEIIELHEGDILVESKLGKGTTFTITLPHL</sequence>
<dbReference type="Pfam" id="PF00672">
    <property type="entry name" value="HAMP"/>
    <property type="match status" value="1"/>
</dbReference>
<dbReference type="EC" id="2.7.13.3" evidence="3"/>
<accession>A0A845F132</accession>
<keyword evidence="13" id="KW-0843">Virulence</keyword>
<evidence type="ECO:0000256" key="6">
    <source>
        <dbReference type="ARBA" id="ARBA00022679"/>
    </source>
</evidence>
<evidence type="ECO:0000256" key="4">
    <source>
        <dbReference type="ARBA" id="ARBA00022475"/>
    </source>
</evidence>
<keyword evidence="14 17" id="KW-0472">Membrane</keyword>
<feature type="domain" description="Histidine kinase" evidence="18">
    <location>
        <begin position="242"/>
        <end position="456"/>
    </location>
</feature>
<evidence type="ECO:0000256" key="17">
    <source>
        <dbReference type="SAM" id="Phobius"/>
    </source>
</evidence>
<keyword evidence="5" id="KW-0597">Phosphoprotein</keyword>
<dbReference type="SUPFAM" id="SSF55874">
    <property type="entry name" value="ATPase domain of HSP90 chaperone/DNA topoisomerase II/histidine kinase"/>
    <property type="match status" value="1"/>
</dbReference>
<comment type="catalytic activity">
    <reaction evidence="1">
        <text>ATP + protein L-histidine = ADP + protein N-phospho-L-histidine.</text>
        <dbReference type="EC" id="2.7.13.3"/>
    </reaction>
</comment>
<evidence type="ECO:0000256" key="9">
    <source>
        <dbReference type="ARBA" id="ARBA00022777"/>
    </source>
</evidence>
<dbReference type="GO" id="GO:0005886">
    <property type="term" value="C:plasma membrane"/>
    <property type="evidence" value="ECO:0007669"/>
    <property type="project" value="UniProtKB-SubCell"/>
</dbReference>
<evidence type="ECO:0000256" key="12">
    <source>
        <dbReference type="ARBA" id="ARBA00023012"/>
    </source>
</evidence>
<evidence type="ECO:0000313" key="21">
    <source>
        <dbReference type="Proteomes" id="UP000447833"/>
    </source>
</evidence>
<name>A0A845F132_9BACL</name>
<feature type="transmembrane region" description="Helical" evidence="17">
    <location>
        <begin position="158"/>
        <end position="180"/>
    </location>
</feature>
<evidence type="ECO:0000256" key="10">
    <source>
        <dbReference type="ARBA" id="ARBA00022840"/>
    </source>
</evidence>
<evidence type="ECO:0000256" key="16">
    <source>
        <dbReference type="ARBA" id="ARBA00040841"/>
    </source>
</evidence>
<dbReference type="InterPro" id="IPR003661">
    <property type="entry name" value="HisK_dim/P_dom"/>
</dbReference>
<dbReference type="EMBL" id="WMEY01000004">
    <property type="protein sequence ID" value="MYL64427.1"/>
    <property type="molecule type" value="Genomic_DNA"/>
</dbReference>
<dbReference type="GO" id="GO:0005524">
    <property type="term" value="F:ATP binding"/>
    <property type="evidence" value="ECO:0007669"/>
    <property type="project" value="UniProtKB-KW"/>
</dbReference>
<keyword evidence="9" id="KW-0418">Kinase</keyword>
<evidence type="ECO:0000259" key="19">
    <source>
        <dbReference type="PROSITE" id="PS50885"/>
    </source>
</evidence>
<dbReference type="Gene3D" id="1.10.287.130">
    <property type="match status" value="1"/>
</dbReference>
<evidence type="ECO:0000256" key="14">
    <source>
        <dbReference type="ARBA" id="ARBA00023136"/>
    </source>
</evidence>
<dbReference type="SUPFAM" id="SSF47384">
    <property type="entry name" value="Homodimeric domain of signal transducing histidine kinase"/>
    <property type="match status" value="1"/>
</dbReference>
<dbReference type="InterPro" id="IPR003660">
    <property type="entry name" value="HAMP_dom"/>
</dbReference>
<dbReference type="InterPro" id="IPR036890">
    <property type="entry name" value="HATPase_C_sf"/>
</dbReference>
<dbReference type="InterPro" id="IPR004358">
    <property type="entry name" value="Sig_transdc_His_kin-like_C"/>
</dbReference>
<evidence type="ECO:0000313" key="20">
    <source>
        <dbReference type="EMBL" id="MYL64427.1"/>
    </source>
</evidence>
<keyword evidence="6" id="KW-0808">Transferase</keyword>
<dbReference type="SUPFAM" id="SSF158472">
    <property type="entry name" value="HAMP domain-like"/>
    <property type="match status" value="1"/>
</dbReference>
<evidence type="ECO:0000256" key="2">
    <source>
        <dbReference type="ARBA" id="ARBA00004651"/>
    </source>
</evidence>
<evidence type="ECO:0000256" key="1">
    <source>
        <dbReference type="ARBA" id="ARBA00000085"/>
    </source>
</evidence>
<keyword evidence="11 17" id="KW-1133">Transmembrane helix</keyword>
<evidence type="ECO:0000256" key="11">
    <source>
        <dbReference type="ARBA" id="ARBA00022989"/>
    </source>
</evidence>
<keyword evidence="7 17" id="KW-0812">Transmembrane</keyword>
<feature type="transmembrane region" description="Helical" evidence="17">
    <location>
        <begin position="7"/>
        <end position="31"/>
    </location>
</feature>
<dbReference type="SMART" id="SM00388">
    <property type="entry name" value="HisKA"/>
    <property type="match status" value="1"/>
</dbReference>
<dbReference type="AlphaFoldDB" id="A0A845F132"/>
<dbReference type="Pfam" id="PF02518">
    <property type="entry name" value="HATPase_c"/>
    <property type="match status" value="1"/>
</dbReference>
<dbReference type="InterPro" id="IPR003594">
    <property type="entry name" value="HATPase_dom"/>
</dbReference>
<keyword evidence="8" id="KW-0547">Nucleotide-binding</keyword>
<keyword evidence="10" id="KW-0067">ATP-binding</keyword>
<dbReference type="CDD" id="cd00082">
    <property type="entry name" value="HisKA"/>
    <property type="match status" value="1"/>
</dbReference>
<dbReference type="GO" id="GO:0000155">
    <property type="term" value="F:phosphorelay sensor kinase activity"/>
    <property type="evidence" value="ECO:0007669"/>
    <property type="project" value="InterPro"/>
</dbReference>
<dbReference type="Gene3D" id="3.30.565.10">
    <property type="entry name" value="Histidine kinase-like ATPase, C-terminal domain"/>
    <property type="match status" value="1"/>
</dbReference>
<protein>
    <recommendedName>
        <fullName evidence="16">Heme sensor protein HssS</fullName>
        <ecNumber evidence="3">2.7.13.3</ecNumber>
    </recommendedName>
</protein>
<feature type="domain" description="HAMP" evidence="19">
    <location>
        <begin position="182"/>
        <end position="234"/>
    </location>
</feature>
<evidence type="ECO:0000256" key="5">
    <source>
        <dbReference type="ARBA" id="ARBA00022553"/>
    </source>
</evidence>
<comment type="function">
    <text evidence="15">Member of the two-component regulatory system HssS/HssR involved in intracellular heme homeostasis and tempering of staphylococcal virulence. HssS functions as a heme sensor histidine kinase which is autophosphorylated at a histidine residue and transfers its phosphate group to an aspartate residue of HssR. HssR/HssS activates the expression of hrtAB, an efflux pump, in response to extracellular heme, hemin, hemoglobin or blood.</text>
</comment>
<dbReference type="PROSITE" id="PS50885">
    <property type="entry name" value="HAMP"/>
    <property type="match status" value="1"/>
</dbReference>
<organism evidence="20 21">
    <name type="scientific">Guptibacillus hwajinpoensis</name>
    <dbReference type="NCBI Taxonomy" id="208199"/>
    <lineage>
        <taxon>Bacteria</taxon>
        <taxon>Bacillati</taxon>
        <taxon>Bacillota</taxon>
        <taxon>Bacilli</taxon>
        <taxon>Bacillales</taxon>
        <taxon>Guptibacillaceae</taxon>
        <taxon>Guptibacillus</taxon>
    </lineage>
</organism>
<dbReference type="PANTHER" id="PTHR45528:SF11">
    <property type="entry name" value="HISTIDINE KINASE"/>
    <property type="match status" value="1"/>
</dbReference>
<dbReference type="InterPro" id="IPR050398">
    <property type="entry name" value="HssS/ArlS-like"/>
</dbReference>
<dbReference type="CDD" id="cd00075">
    <property type="entry name" value="HATPase"/>
    <property type="match status" value="1"/>
</dbReference>
<proteinExistence type="predicted"/>
<dbReference type="PRINTS" id="PR00344">
    <property type="entry name" value="BCTRLSENSOR"/>
</dbReference>
<dbReference type="Proteomes" id="UP000447833">
    <property type="component" value="Unassembled WGS sequence"/>
</dbReference>
<evidence type="ECO:0000256" key="13">
    <source>
        <dbReference type="ARBA" id="ARBA00023026"/>
    </source>
</evidence>
<dbReference type="CDD" id="cd06225">
    <property type="entry name" value="HAMP"/>
    <property type="match status" value="1"/>
</dbReference>